<dbReference type="InterPro" id="IPR004477">
    <property type="entry name" value="ComEC_N"/>
</dbReference>
<dbReference type="SUPFAM" id="SSF56281">
    <property type="entry name" value="Metallo-hydrolase/oxidoreductase"/>
    <property type="match status" value="1"/>
</dbReference>
<dbReference type="Pfam" id="PF13567">
    <property type="entry name" value="DUF4131"/>
    <property type="match status" value="1"/>
</dbReference>
<evidence type="ECO:0000259" key="7">
    <source>
        <dbReference type="SMART" id="SM00849"/>
    </source>
</evidence>
<evidence type="ECO:0000256" key="2">
    <source>
        <dbReference type="ARBA" id="ARBA00022475"/>
    </source>
</evidence>
<feature type="domain" description="Metallo-beta-lactamase" evidence="7">
    <location>
        <begin position="522"/>
        <end position="678"/>
    </location>
</feature>
<keyword evidence="2" id="KW-1003">Cell membrane</keyword>
<dbReference type="Proteomes" id="UP000317839">
    <property type="component" value="Unassembled WGS sequence"/>
</dbReference>
<proteinExistence type="predicted"/>
<dbReference type="GO" id="GO:0005886">
    <property type="term" value="C:plasma membrane"/>
    <property type="evidence" value="ECO:0007669"/>
    <property type="project" value="UniProtKB-SubCell"/>
</dbReference>
<protein>
    <submittedName>
        <fullName evidence="8">DNA internalization-related competence protein ComEC/Rec2</fullName>
    </submittedName>
</protein>
<dbReference type="InterPro" id="IPR052159">
    <property type="entry name" value="Competence_DNA_uptake"/>
</dbReference>
<evidence type="ECO:0000256" key="3">
    <source>
        <dbReference type="ARBA" id="ARBA00022692"/>
    </source>
</evidence>
<keyword evidence="9" id="KW-1185">Reference proteome</keyword>
<dbReference type="PANTHER" id="PTHR30619:SF1">
    <property type="entry name" value="RECOMBINATION PROTEIN 2"/>
    <property type="match status" value="1"/>
</dbReference>
<dbReference type="OrthoDB" id="9761531at2"/>
<feature type="transmembrane region" description="Helical" evidence="6">
    <location>
        <begin position="432"/>
        <end position="450"/>
    </location>
</feature>
<feature type="transmembrane region" description="Helical" evidence="6">
    <location>
        <begin position="319"/>
        <end position="337"/>
    </location>
</feature>
<comment type="caution">
    <text evidence="8">The sequence shown here is derived from an EMBL/GenBank/DDBJ whole genome shotgun (WGS) entry which is preliminary data.</text>
</comment>
<dbReference type="InterPro" id="IPR025405">
    <property type="entry name" value="DUF4131"/>
</dbReference>
<evidence type="ECO:0000256" key="1">
    <source>
        <dbReference type="ARBA" id="ARBA00004651"/>
    </source>
</evidence>
<dbReference type="InterPro" id="IPR001279">
    <property type="entry name" value="Metallo-B-lactamas"/>
</dbReference>
<dbReference type="InterPro" id="IPR004797">
    <property type="entry name" value="Competence_ComEC/Rec2"/>
</dbReference>
<dbReference type="InterPro" id="IPR036866">
    <property type="entry name" value="RibonucZ/Hydroxyglut_hydro"/>
</dbReference>
<dbReference type="PANTHER" id="PTHR30619">
    <property type="entry name" value="DNA INTERNALIZATION/COMPETENCE PROTEIN COMEC/REC2"/>
    <property type="match status" value="1"/>
</dbReference>
<feature type="transmembrane region" description="Helical" evidence="6">
    <location>
        <begin position="398"/>
        <end position="420"/>
    </location>
</feature>
<feature type="transmembrane region" description="Helical" evidence="6">
    <location>
        <begin position="241"/>
        <end position="260"/>
    </location>
</feature>
<dbReference type="RefSeq" id="WP_142940871.1">
    <property type="nucleotide sequence ID" value="NZ_VIKR01000001.1"/>
</dbReference>
<evidence type="ECO:0000256" key="6">
    <source>
        <dbReference type="SAM" id="Phobius"/>
    </source>
</evidence>
<dbReference type="Pfam" id="PF00753">
    <property type="entry name" value="Lactamase_B"/>
    <property type="match status" value="1"/>
</dbReference>
<evidence type="ECO:0000256" key="5">
    <source>
        <dbReference type="ARBA" id="ARBA00023136"/>
    </source>
</evidence>
<accession>A0A545TJ92</accession>
<dbReference type="NCBIfam" id="TIGR00361">
    <property type="entry name" value="ComEC_Rec2"/>
    <property type="match status" value="1"/>
</dbReference>
<feature type="transmembrane region" description="Helical" evidence="6">
    <location>
        <begin position="373"/>
        <end position="392"/>
    </location>
</feature>
<sequence>MFFYGMGFLLGCTSLWFIDSQGQALLLLSASLATFVFCYVRRFTNRLFIAFLLGLLWSSLNIVIWAEQTQAIVERPKSSKLTGYICSIPVYQIESWQFDFCAKTIDSEPLSHLSRNRVKVRWGKYAVDPSTTPKAGQFWRFNVKLRPVHSKLNPASFDYERWLISNGFIATASVKTEASLMEGTSLASRFHRWRQSVFEHLEGVLPQSPQRPLMLALLLGERNEISPSQWQLLQQTGTSHLLAISGLHVGIASLWSYWIINFLWKRSATLCRMLPAYQAAQIASLCGAIMVVLLSGMGLPAQRALLMLLLFIGARQTGIYLSLSSTIGLALIGILILDPFAPLATSFWLSFGAVLVIAIVVNRSISPRNKLWSWLSVNWYLYLAMIPIGLLFFEVISWVALIANILLIPLTSFATTPLLYIGGMLSIFSEQFAKFIFVLADYLLILTTWVQSKTAQLNPKSLSFVFNSVVLMIFFVLLLVSAFPKKSLSKSPLFAGLVIILLYQNKPSIPPKFEMWVFDIGQGLAIFVNTAQGSLLYDTGWGNSAHATAQSSVIPYLNKMRINTINRLVVSHGDADHAGGLGAILNSLDTQTIISGEPLDSYSSENCHHKRPWQWGDVKFKFLQHNPNNQWQGNNSSCVLSITVNGFRILLPGDIEKSAENRLIARGIEAYDVVIAPHHGSKTSSTWWFVRHTSPKHVIFSTGYDNQWGFPKQSVVERYLQARSKVWITHRDGAIKVTIDQAGGLEVSSMREEHPHFWR</sequence>
<dbReference type="GO" id="GO:0030420">
    <property type="term" value="P:establishment of competence for transformation"/>
    <property type="evidence" value="ECO:0007669"/>
    <property type="project" value="InterPro"/>
</dbReference>
<feature type="transmembrane region" description="Helical" evidence="6">
    <location>
        <begin position="280"/>
        <end position="299"/>
    </location>
</feature>
<evidence type="ECO:0000313" key="8">
    <source>
        <dbReference type="EMBL" id="TQV77299.1"/>
    </source>
</evidence>
<feature type="transmembrane region" description="Helical" evidence="6">
    <location>
        <begin position="343"/>
        <end position="361"/>
    </location>
</feature>
<dbReference type="SMART" id="SM00849">
    <property type="entry name" value="Lactamase_B"/>
    <property type="match status" value="1"/>
</dbReference>
<feature type="transmembrane region" description="Helical" evidence="6">
    <location>
        <begin position="462"/>
        <end position="483"/>
    </location>
</feature>
<dbReference type="AlphaFoldDB" id="A0A545TJ92"/>
<keyword evidence="3 6" id="KW-0812">Transmembrane</keyword>
<dbReference type="InterPro" id="IPR035681">
    <property type="entry name" value="ComA-like_MBL"/>
</dbReference>
<keyword evidence="5 6" id="KW-0472">Membrane</keyword>
<dbReference type="Gene3D" id="3.60.15.10">
    <property type="entry name" value="Ribonuclease Z/Hydroxyacylglutathione hydrolase-like"/>
    <property type="match status" value="1"/>
</dbReference>
<name>A0A545TJ92_9GAMM</name>
<feature type="transmembrane region" description="Helical" evidence="6">
    <location>
        <begin position="46"/>
        <end position="66"/>
    </location>
</feature>
<reference evidence="8 9" key="1">
    <citation type="submission" date="2019-06" db="EMBL/GenBank/DDBJ databases">
        <title>Draft genome of Aliikangiella marina GYP-15.</title>
        <authorList>
            <person name="Wang G."/>
        </authorList>
    </citation>
    <scope>NUCLEOTIDE SEQUENCE [LARGE SCALE GENOMIC DNA]</scope>
    <source>
        <strain evidence="8 9">GYP-15</strain>
    </source>
</reference>
<evidence type="ECO:0000256" key="4">
    <source>
        <dbReference type="ARBA" id="ARBA00022989"/>
    </source>
</evidence>
<dbReference type="Pfam" id="PF03772">
    <property type="entry name" value="Competence"/>
    <property type="match status" value="1"/>
</dbReference>
<dbReference type="EMBL" id="VIKR01000001">
    <property type="protein sequence ID" value="TQV77299.1"/>
    <property type="molecule type" value="Genomic_DNA"/>
</dbReference>
<gene>
    <name evidence="8" type="ORF">FLL45_04965</name>
</gene>
<dbReference type="NCBIfam" id="TIGR00360">
    <property type="entry name" value="ComEC_N-term"/>
    <property type="match status" value="1"/>
</dbReference>
<dbReference type="CDD" id="cd07731">
    <property type="entry name" value="ComA-like_MBL-fold"/>
    <property type="match status" value="1"/>
</dbReference>
<comment type="subcellular location">
    <subcellularLocation>
        <location evidence="1">Cell membrane</location>
        <topology evidence="1">Multi-pass membrane protein</topology>
    </subcellularLocation>
</comment>
<evidence type="ECO:0000313" key="9">
    <source>
        <dbReference type="Proteomes" id="UP000317839"/>
    </source>
</evidence>
<keyword evidence="4 6" id="KW-1133">Transmembrane helix</keyword>
<organism evidence="8 9">
    <name type="scientific">Aliikangiella marina</name>
    <dbReference type="NCBI Taxonomy" id="1712262"/>
    <lineage>
        <taxon>Bacteria</taxon>
        <taxon>Pseudomonadati</taxon>
        <taxon>Pseudomonadota</taxon>
        <taxon>Gammaproteobacteria</taxon>
        <taxon>Oceanospirillales</taxon>
        <taxon>Pleioneaceae</taxon>
        <taxon>Aliikangiella</taxon>
    </lineage>
</organism>